<evidence type="ECO:0000256" key="4">
    <source>
        <dbReference type="ARBA" id="ARBA00023242"/>
    </source>
</evidence>
<keyword evidence="10" id="KW-1185">Reference proteome</keyword>
<feature type="domain" description="THO complex subunit 2 N-terminal" evidence="8">
    <location>
        <begin position="349"/>
        <end position="471"/>
    </location>
</feature>
<comment type="subcellular location">
    <subcellularLocation>
        <location evidence="1">Nucleus</location>
    </subcellularLocation>
</comment>
<gene>
    <name evidence="9" type="ORF">SteCoe_4845</name>
</gene>
<evidence type="ECO:0000256" key="5">
    <source>
        <dbReference type="SAM" id="MobiDB-lite"/>
    </source>
</evidence>
<dbReference type="InterPro" id="IPR032302">
    <property type="entry name" value="THOC2_N"/>
</dbReference>
<evidence type="ECO:0000256" key="2">
    <source>
        <dbReference type="ARBA" id="ARBA00007857"/>
    </source>
</evidence>
<dbReference type="InterPro" id="IPR021418">
    <property type="entry name" value="THO_THOC2_C"/>
</dbReference>
<dbReference type="GO" id="GO:0006397">
    <property type="term" value="P:mRNA processing"/>
    <property type="evidence" value="ECO:0007669"/>
    <property type="project" value="InterPro"/>
</dbReference>
<dbReference type="AlphaFoldDB" id="A0A1R2CTS4"/>
<accession>A0A1R2CTS4</accession>
<dbReference type="Pfam" id="PF11732">
    <property type="entry name" value="Thoc2"/>
    <property type="match status" value="1"/>
</dbReference>
<protein>
    <recommendedName>
        <fullName evidence="3">THO complex subunit 2</fullName>
    </recommendedName>
</protein>
<evidence type="ECO:0000259" key="8">
    <source>
        <dbReference type="Pfam" id="PF16134"/>
    </source>
</evidence>
<feature type="domain" description="THO complex subunitTHOC2 N-terminal" evidence="7">
    <location>
        <begin position="478"/>
        <end position="551"/>
    </location>
</feature>
<comment type="similarity">
    <text evidence="2">Belongs to the THOC2 family.</text>
</comment>
<sequence length="1169" mass="134313">MDDSELYFLLSGLYKHLRKAVTDGESLVLDIVKAHSIWIYDALWLVGVEWDNMSNEQTLRYQRVIETLLKLGLLDKDLLLVHLDENVLYSCSLIKNVDQFKKRQNIVRTKFIFEQQKYNLIREEPEGFLALFASLRSENKLLALDLIGTYDLDPNRVADIVITAFEKDPNNEIFIQVLQALDSKILDHIFGFKFQNTIENCKPLCEVAAQCIKAGLIGFHNIWAYLSPERLDIVFLEYETLIQKVKRELDVVVLNADNSAKEKEVGKLEGKDAGNQKLGLVAELIRINCWDIVSDLMKNFQGKMVLYSYPGLVEAMCELLEWVIEPVYQELPKPLPIVGKVVTKPSGSLSQFTTFPSLQQFLLEYLPILGTNIGFCEDTYIKICKVLQHCPDKDLVHDLLLKYIIPGQTFASPQVVRSIWLTLSDIPYLKRYSFYHSWKNYSQGLITVRQSLTIRETRAWIRRISRENIDKGREEIIKFMHKGTCNVIQEIIIQIVSYPNLISLCVESLPNSSYLYHDMVPYSILNYLNTCSKPKLDYHGIGIALWLQNIALFTGEFFRTYYKTEMIGILSHIVECLSVGQVVEICILKQILSKMSGWNPPENLTEKMLKSLAGGPKLKIAAYNLGEDRSRTTKSSGALICALQKKRSGEKLNFAMELAILAGQQAKALLFSESANFKVLGVLYDNLVGSMILLVDILSLQFSKADEYSSLLPNQSIVVLSQEHHLPLPLVMYIVRPGIDISKFDSIIDQLKIITPDSHIPIKFFAIFWALSLLDIRSVESQYELEIENLRNSGVTTKTQTIIDQLGTELTFLKHRQNFFADFIKKNTQIPHDCTIAIELVQKGIYPRLLCSPSDALYCACFIETIMRLQIPDFPVFELIYQCINLILPCVHCCTEGEAINIGLFFLELLKILTMWKNGCDDGKGCPVLREMSIKDYKDKYAQYHQMIVNILADGLKSSYLVQKNCLNVINRIFSEFPNNKESAKALLVCIEPLKDVNMEDLKLIAQRIYDNLDKKFSEKKVEVQEKKVKENPLNPQLPMKRKSQEAQDEKGKEELGKNIVNRGNLYSKNPRQRDGSNHEHRERSIKDDGNRDVNNRDGNNRKPSEPHNKDHGQRPRDNYKPKDDRDGNRERSGDYGYERIRRNDHGGNRDFNDKRGHRNIDSRKDHRY</sequence>
<feature type="domain" description="THO complex subunitTHOC2 C-terminal" evidence="6">
    <location>
        <begin position="814"/>
        <end position="1013"/>
    </location>
</feature>
<feature type="compositionally biased region" description="Basic and acidic residues" evidence="5">
    <location>
        <begin position="1072"/>
        <end position="1169"/>
    </location>
</feature>
<proteinExistence type="inferred from homology"/>
<reference evidence="9 10" key="1">
    <citation type="submission" date="2016-11" db="EMBL/GenBank/DDBJ databases">
        <title>The macronuclear genome of Stentor coeruleus: a giant cell with tiny introns.</title>
        <authorList>
            <person name="Slabodnick M."/>
            <person name="Ruby J.G."/>
            <person name="Reiff S.B."/>
            <person name="Swart E.C."/>
            <person name="Gosai S."/>
            <person name="Prabakaran S."/>
            <person name="Witkowska E."/>
            <person name="Larue G.E."/>
            <person name="Fisher S."/>
            <person name="Freeman R.M."/>
            <person name="Gunawardena J."/>
            <person name="Chu W."/>
            <person name="Stover N.A."/>
            <person name="Gregory B.D."/>
            <person name="Nowacki M."/>
            <person name="Derisi J."/>
            <person name="Roy S.W."/>
            <person name="Marshall W.F."/>
            <person name="Sood P."/>
        </authorList>
    </citation>
    <scope>NUCLEOTIDE SEQUENCE [LARGE SCALE GENOMIC DNA]</scope>
    <source>
        <strain evidence="9">WM001</strain>
    </source>
</reference>
<dbReference type="PANTHER" id="PTHR21597:SF0">
    <property type="entry name" value="THO COMPLEX SUBUNIT 2"/>
    <property type="match status" value="1"/>
</dbReference>
<dbReference type="EMBL" id="MPUH01000062">
    <property type="protein sequence ID" value="OMJ92398.1"/>
    <property type="molecule type" value="Genomic_DNA"/>
</dbReference>
<evidence type="ECO:0000256" key="1">
    <source>
        <dbReference type="ARBA" id="ARBA00004123"/>
    </source>
</evidence>
<comment type="caution">
    <text evidence="9">The sequence shown here is derived from an EMBL/GenBank/DDBJ whole genome shotgun (WGS) entry which is preliminary data.</text>
</comment>
<dbReference type="OrthoDB" id="29024at2759"/>
<dbReference type="GO" id="GO:0006406">
    <property type="term" value="P:mRNA export from nucleus"/>
    <property type="evidence" value="ECO:0007669"/>
    <property type="project" value="InterPro"/>
</dbReference>
<feature type="region of interest" description="Disordered" evidence="5">
    <location>
        <begin position="1023"/>
        <end position="1169"/>
    </location>
</feature>
<dbReference type="PANTHER" id="PTHR21597">
    <property type="entry name" value="THO2 PROTEIN"/>
    <property type="match status" value="1"/>
</dbReference>
<evidence type="ECO:0000313" key="10">
    <source>
        <dbReference type="Proteomes" id="UP000187209"/>
    </source>
</evidence>
<name>A0A1R2CTS4_9CILI</name>
<evidence type="ECO:0000313" key="9">
    <source>
        <dbReference type="EMBL" id="OMJ92398.1"/>
    </source>
</evidence>
<dbReference type="Pfam" id="PF16134">
    <property type="entry name" value="THOC2_N"/>
    <property type="match status" value="2"/>
</dbReference>
<evidence type="ECO:0000259" key="6">
    <source>
        <dbReference type="Pfam" id="PF11262"/>
    </source>
</evidence>
<organism evidence="9 10">
    <name type="scientific">Stentor coeruleus</name>
    <dbReference type="NCBI Taxonomy" id="5963"/>
    <lineage>
        <taxon>Eukaryota</taxon>
        <taxon>Sar</taxon>
        <taxon>Alveolata</taxon>
        <taxon>Ciliophora</taxon>
        <taxon>Postciliodesmatophora</taxon>
        <taxon>Heterotrichea</taxon>
        <taxon>Heterotrichida</taxon>
        <taxon>Stentoridae</taxon>
        <taxon>Stentor</taxon>
    </lineage>
</organism>
<keyword evidence="4" id="KW-0539">Nucleus</keyword>
<dbReference type="GO" id="GO:0000445">
    <property type="term" value="C:THO complex part of transcription export complex"/>
    <property type="evidence" value="ECO:0007669"/>
    <property type="project" value="TreeGrafter"/>
</dbReference>
<dbReference type="InterPro" id="IPR021726">
    <property type="entry name" value="THO_THOC2_N"/>
</dbReference>
<dbReference type="InterPro" id="IPR040007">
    <property type="entry name" value="Tho2"/>
</dbReference>
<dbReference type="Proteomes" id="UP000187209">
    <property type="component" value="Unassembled WGS sequence"/>
</dbReference>
<dbReference type="GO" id="GO:0003729">
    <property type="term" value="F:mRNA binding"/>
    <property type="evidence" value="ECO:0007669"/>
    <property type="project" value="TreeGrafter"/>
</dbReference>
<feature type="domain" description="THO complex subunit 2 N-terminal" evidence="8">
    <location>
        <begin position="61"/>
        <end position="331"/>
    </location>
</feature>
<evidence type="ECO:0000259" key="7">
    <source>
        <dbReference type="Pfam" id="PF11732"/>
    </source>
</evidence>
<feature type="compositionally biased region" description="Basic and acidic residues" evidence="5">
    <location>
        <begin position="1043"/>
        <end position="1057"/>
    </location>
</feature>
<evidence type="ECO:0000256" key="3">
    <source>
        <dbReference type="ARBA" id="ARBA00019596"/>
    </source>
</evidence>
<dbReference type="Pfam" id="PF11262">
    <property type="entry name" value="Tho2"/>
    <property type="match status" value="1"/>
</dbReference>